<keyword evidence="2" id="KW-1185">Reference proteome</keyword>
<reference evidence="2" key="2">
    <citation type="submission" date="2015-01" db="EMBL/GenBank/DDBJ databases">
        <title>Evolutionary Origins and Diversification of the Mycorrhizal Mutualists.</title>
        <authorList>
            <consortium name="DOE Joint Genome Institute"/>
            <consortium name="Mycorrhizal Genomics Consortium"/>
            <person name="Kohler A."/>
            <person name="Kuo A."/>
            <person name="Nagy L.G."/>
            <person name="Floudas D."/>
            <person name="Copeland A."/>
            <person name="Barry K.W."/>
            <person name="Cichocki N."/>
            <person name="Veneault-Fourrey C."/>
            <person name="LaButti K."/>
            <person name="Lindquist E.A."/>
            <person name="Lipzen A."/>
            <person name="Lundell T."/>
            <person name="Morin E."/>
            <person name="Murat C."/>
            <person name="Riley R."/>
            <person name="Ohm R."/>
            <person name="Sun H."/>
            <person name="Tunlid A."/>
            <person name="Henrissat B."/>
            <person name="Grigoriev I.V."/>
            <person name="Hibbett D.S."/>
            <person name="Martin F."/>
        </authorList>
    </citation>
    <scope>NUCLEOTIDE SEQUENCE [LARGE SCALE GENOMIC DNA]</scope>
    <source>
        <strain evidence="2">Foug A</strain>
    </source>
</reference>
<organism evidence="1 2">
    <name type="scientific">Scleroderma citrinum Foug A</name>
    <dbReference type="NCBI Taxonomy" id="1036808"/>
    <lineage>
        <taxon>Eukaryota</taxon>
        <taxon>Fungi</taxon>
        <taxon>Dikarya</taxon>
        <taxon>Basidiomycota</taxon>
        <taxon>Agaricomycotina</taxon>
        <taxon>Agaricomycetes</taxon>
        <taxon>Agaricomycetidae</taxon>
        <taxon>Boletales</taxon>
        <taxon>Sclerodermatineae</taxon>
        <taxon>Sclerodermataceae</taxon>
        <taxon>Scleroderma</taxon>
    </lineage>
</organism>
<dbReference type="HOGENOM" id="CLU_031481_3_0_1"/>
<reference evidence="1 2" key="1">
    <citation type="submission" date="2014-04" db="EMBL/GenBank/DDBJ databases">
        <authorList>
            <consortium name="DOE Joint Genome Institute"/>
            <person name="Kuo A."/>
            <person name="Kohler A."/>
            <person name="Nagy L.G."/>
            <person name="Floudas D."/>
            <person name="Copeland A."/>
            <person name="Barry K.W."/>
            <person name="Cichocki N."/>
            <person name="Veneault-Fourrey C."/>
            <person name="LaButti K."/>
            <person name="Lindquist E.A."/>
            <person name="Lipzen A."/>
            <person name="Lundell T."/>
            <person name="Morin E."/>
            <person name="Murat C."/>
            <person name="Sun H."/>
            <person name="Tunlid A."/>
            <person name="Henrissat B."/>
            <person name="Grigoriev I.V."/>
            <person name="Hibbett D.S."/>
            <person name="Martin F."/>
            <person name="Nordberg H.P."/>
            <person name="Cantor M.N."/>
            <person name="Hua S.X."/>
        </authorList>
    </citation>
    <scope>NUCLEOTIDE SEQUENCE [LARGE SCALE GENOMIC DNA]</scope>
    <source>
        <strain evidence="1 2">Foug A</strain>
    </source>
</reference>
<protein>
    <submittedName>
        <fullName evidence="1">Uncharacterized protein</fullName>
    </submittedName>
</protein>
<dbReference type="AlphaFoldDB" id="A0A0C3DR62"/>
<dbReference type="STRING" id="1036808.A0A0C3DR62"/>
<dbReference type="InParanoid" id="A0A0C3DR62"/>
<evidence type="ECO:0000313" key="1">
    <source>
        <dbReference type="EMBL" id="KIM58491.1"/>
    </source>
</evidence>
<proteinExistence type="predicted"/>
<dbReference type="OrthoDB" id="3222645at2759"/>
<dbReference type="Proteomes" id="UP000053989">
    <property type="component" value="Unassembled WGS sequence"/>
</dbReference>
<sequence length="197" mass="21911">MTWDYDGLQAEQPLGEIYNDIRTTETQAISGRWRALTRAHAQKIALQHQDDLHSTMVTHISDTLVVTMVAAGCTKNYDDAYRHFTQKFGERVSNAVKMAVRLNKVIGEEVSSADLWPTNAAAGEKFDNTTMEDFEGQDDQQAGKLVLCTTALGLYRSEKVTVGDSVEFKNAVLKKHKVVLESVADGLEREYTGDVNP</sequence>
<name>A0A0C3DR62_9AGAM</name>
<dbReference type="EMBL" id="KN822085">
    <property type="protein sequence ID" value="KIM58491.1"/>
    <property type="molecule type" value="Genomic_DNA"/>
</dbReference>
<evidence type="ECO:0000313" key="2">
    <source>
        <dbReference type="Proteomes" id="UP000053989"/>
    </source>
</evidence>
<gene>
    <name evidence="1" type="ORF">SCLCIDRAFT_1218617</name>
</gene>
<accession>A0A0C3DR62</accession>